<name>A0A2A6BV42_PRIPA</name>
<evidence type="ECO:0000313" key="3">
    <source>
        <dbReference type="Proteomes" id="UP000005239"/>
    </source>
</evidence>
<proteinExistence type="predicted"/>
<accession>A0A8R1UNA2</accession>
<evidence type="ECO:0000313" key="2">
    <source>
        <dbReference type="EnsemblMetazoa" id="PPA34469.1"/>
    </source>
</evidence>
<accession>A0A2A6BV42</accession>
<organism evidence="2 3">
    <name type="scientific">Pristionchus pacificus</name>
    <name type="common">Parasitic nematode worm</name>
    <dbReference type="NCBI Taxonomy" id="54126"/>
    <lineage>
        <taxon>Eukaryota</taxon>
        <taxon>Metazoa</taxon>
        <taxon>Ecdysozoa</taxon>
        <taxon>Nematoda</taxon>
        <taxon>Chromadorea</taxon>
        <taxon>Rhabditida</taxon>
        <taxon>Rhabditina</taxon>
        <taxon>Diplogasteromorpha</taxon>
        <taxon>Diplogasteroidea</taxon>
        <taxon>Neodiplogasteridae</taxon>
        <taxon>Pristionchus</taxon>
    </lineage>
</organism>
<sequence>MRPMKRTASGAISRVPPPAKRKLAVSSSDSAAPPANARGRGAARGARGHPRGARGARASASSSPAKPTASARGRGAARARGSRGGRGRAAAALPVHVHRPSHPYGSRGPETGVPGNPWNDPRRGPPGCPHHK</sequence>
<keyword evidence="3" id="KW-1185">Reference proteome</keyword>
<protein>
    <submittedName>
        <fullName evidence="2">Uncharacterized protein</fullName>
    </submittedName>
</protein>
<gene>
    <name evidence="2" type="primary">WBGene00272838</name>
</gene>
<feature type="compositionally biased region" description="Basic residues" evidence="1">
    <location>
        <begin position="75"/>
        <end position="86"/>
    </location>
</feature>
<dbReference type="Proteomes" id="UP000005239">
    <property type="component" value="Unassembled WGS sequence"/>
</dbReference>
<evidence type="ECO:0000256" key="1">
    <source>
        <dbReference type="SAM" id="MobiDB-lite"/>
    </source>
</evidence>
<feature type="region of interest" description="Disordered" evidence="1">
    <location>
        <begin position="1"/>
        <end position="132"/>
    </location>
</feature>
<dbReference type="AlphaFoldDB" id="A0A2A6BV42"/>
<dbReference type="EnsemblMetazoa" id="PPA34469.1">
    <property type="protein sequence ID" value="PPA34469.1"/>
    <property type="gene ID" value="WBGene00272838"/>
</dbReference>
<feature type="compositionally biased region" description="Low complexity" evidence="1">
    <location>
        <begin position="55"/>
        <end position="74"/>
    </location>
</feature>
<feature type="compositionally biased region" description="Low complexity" evidence="1">
    <location>
        <begin position="24"/>
        <end position="45"/>
    </location>
</feature>
<reference evidence="2" key="2">
    <citation type="submission" date="2022-06" db="UniProtKB">
        <authorList>
            <consortium name="EnsemblMetazoa"/>
        </authorList>
    </citation>
    <scope>IDENTIFICATION</scope>
    <source>
        <strain evidence="2">PS312</strain>
    </source>
</reference>
<reference evidence="3" key="1">
    <citation type="journal article" date="2008" name="Nat. Genet.">
        <title>The Pristionchus pacificus genome provides a unique perspective on nematode lifestyle and parasitism.</title>
        <authorList>
            <person name="Dieterich C."/>
            <person name="Clifton S.W."/>
            <person name="Schuster L.N."/>
            <person name="Chinwalla A."/>
            <person name="Delehaunty K."/>
            <person name="Dinkelacker I."/>
            <person name="Fulton L."/>
            <person name="Fulton R."/>
            <person name="Godfrey J."/>
            <person name="Minx P."/>
            <person name="Mitreva M."/>
            <person name="Roeseler W."/>
            <person name="Tian H."/>
            <person name="Witte H."/>
            <person name="Yang S.P."/>
            <person name="Wilson R.K."/>
            <person name="Sommer R.J."/>
        </authorList>
    </citation>
    <scope>NUCLEOTIDE SEQUENCE [LARGE SCALE GENOMIC DNA]</scope>
    <source>
        <strain evidence="3">PS312</strain>
    </source>
</reference>